<dbReference type="EMBL" id="BQNB010012635">
    <property type="protein sequence ID" value="GJT06040.1"/>
    <property type="molecule type" value="Genomic_DNA"/>
</dbReference>
<organism evidence="2 3">
    <name type="scientific">Tanacetum coccineum</name>
    <dbReference type="NCBI Taxonomy" id="301880"/>
    <lineage>
        <taxon>Eukaryota</taxon>
        <taxon>Viridiplantae</taxon>
        <taxon>Streptophyta</taxon>
        <taxon>Embryophyta</taxon>
        <taxon>Tracheophyta</taxon>
        <taxon>Spermatophyta</taxon>
        <taxon>Magnoliopsida</taxon>
        <taxon>eudicotyledons</taxon>
        <taxon>Gunneridae</taxon>
        <taxon>Pentapetalae</taxon>
        <taxon>asterids</taxon>
        <taxon>campanulids</taxon>
        <taxon>Asterales</taxon>
        <taxon>Asteraceae</taxon>
        <taxon>Asteroideae</taxon>
        <taxon>Anthemideae</taxon>
        <taxon>Anthemidinae</taxon>
        <taxon>Tanacetum</taxon>
    </lineage>
</organism>
<gene>
    <name evidence="2" type="ORF">Tco_0840502</name>
</gene>
<reference evidence="2" key="1">
    <citation type="journal article" date="2022" name="Int. J. Mol. Sci.">
        <title>Draft Genome of Tanacetum Coccineum: Genomic Comparison of Closely Related Tanacetum-Family Plants.</title>
        <authorList>
            <person name="Yamashiro T."/>
            <person name="Shiraishi A."/>
            <person name="Nakayama K."/>
            <person name="Satake H."/>
        </authorList>
    </citation>
    <scope>NUCLEOTIDE SEQUENCE</scope>
</reference>
<feature type="compositionally biased region" description="Low complexity" evidence="1">
    <location>
        <begin position="54"/>
        <end position="84"/>
    </location>
</feature>
<feature type="compositionally biased region" description="Low complexity" evidence="1">
    <location>
        <begin position="37"/>
        <end position="47"/>
    </location>
</feature>
<sequence>MASTQASSSKPSKKIKLTIIPPRQFFVYLSSEEDDTTTPSPKTKSSSPSPPNAPSKTPSTKDTSSTFGTTSSSFESKPQSSPPSYNDTPYPQPSNPFINDIMDIPLRPSNPIPFQSHPSLNITLSLSPITPLDHILDTPLPYSPQPPPQPPLMGHPIYFNTFEYHRVNCLCCFHNLNIIFSLRDEMNLMFAPLGYLLTFAIASPSPPHS</sequence>
<evidence type="ECO:0000256" key="1">
    <source>
        <dbReference type="SAM" id="MobiDB-lite"/>
    </source>
</evidence>
<protein>
    <submittedName>
        <fullName evidence="2">Uncharacterized protein</fullName>
    </submittedName>
</protein>
<dbReference type="Proteomes" id="UP001151760">
    <property type="component" value="Unassembled WGS sequence"/>
</dbReference>
<evidence type="ECO:0000313" key="3">
    <source>
        <dbReference type="Proteomes" id="UP001151760"/>
    </source>
</evidence>
<proteinExistence type="predicted"/>
<evidence type="ECO:0000313" key="2">
    <source>
        <dbReference type="EMBL" id="GJT06040.1"/>
    </source>
</evidence>
<feature type="region of interest" description="Disordered" evidence="1">
    <location>
        <begin position="28"/>
        <end position="101"/>
    </location>
</feature>
<reference evidence="2" key="2">
    <citation type="submission" date="2022-01" db="EMBL/GenBank/DDBJ databases">
        <authorList>
            <person name="Yamashiro T."/>
            <person name="Shiraishi A."/>
            <person name="Satake H."/>
            <person name="Nakayama K."/>
        </authorList>
    </citation>
    <scope>NUCLEOTIDE SEQUENCE</scope>
</reference>
<name>A0ABQ5ATR7_9ASTR</name>
<accession>A0ABQ5ATR7</accession>
<comment type="caution">
    <text evidence="2">The sequence shown here is derived from an EMBL/GenBank/DDBJ whole genome shotgun (WGS) entry which is preliminary data.</text>
</comment>
<keyword evidence="3" id="KW-1185">Reference proteome</keyword>